<accession>A0ABV6E4J7</accession>
<dbReference type="Proteomes" id="UP001589698">
    <property type="component" value="Unassembled WGS sequence"/>
</dbReference>
<reference evidence="1 2" key="1">
    <citation type="submission" date="2024-09" db="EMBL/GenBank/DDBJ databases">
        <authorList>
            <person name="Sun Q."/>
            <person name="Mori K."/>
        </authorList>
    </citation>
    <scope>NUCLEOTIDE SEQUENCE [LARGE SCALE GENOMIC DNA]</scope>
    <source>
        <strain evidence="1 2">CCM 8654</strain>
    </source>
</reference>
<sequence>MRGHVLVGGWPGSGKTTLSRALAVELGVPHLAKDLVKEALMDALGPPGDVESSRRLGRAAVHALLAAAAQCPGAVVDSTWFEYARPLVAVLPGPVVEVRCRVTLEVARERYRGRVRDPRHLDLLREDDELWGSEVAPLGLGPLLEVDTSGPVDVPAVAAAIRAMLVE</sequence>
<evidence type="ECO:0000313" key="2">
    <source>
        <dbReference type="Proteomes" id="UP001589698"/>
    </source>
</evidence>
<dbReference type="RefSeq" id="WP_378519708.1">
    <property type="nucleotide sequence ID" value="NZ_CBCSDI010000026.1"/>
</dbReference>
<dbReference type="EMBL" id="JBHLXH010000002">
    <property type="protein sequence ID" value="MFC0223914.1"/>
    <property type="molecule type" value="Genomic_DNA"/>
</dbReference>
<gene>
    <name evidence="1" type="ORF">ACFFJG_15610</name>
</gene>
<comment type="caution">
    <text evidence="1">The sequence shown here is derived from an EMBL/GenBank/DDBJ whole genome shotgun (WGS) entry which is preliminary data.</text>
</comment>
<keyword evidence="2" id="KW-1185">Reference proteome</keyword>
<dbReference type="Gene3D" id="3.40.50.300">
    <property type="entry name" value="P-loop containing nucleotide triphosphate hydrolases"/>
    <property type="match status" value="1"/>
</dbReference>
<organism evidence="1 2">
    <name type="scientific">Nocardioides zeicaulis</name>
    <dbReference type="NCBI Taxonomy" id="1776857"/>
    <lineage>
        <taxon>Bacteria</taxon>
        <taxon>Bacillati</taxon>
        <taxon>Actinomycetota</taxon>
        <taxon>Actinomycetes</taxon>
        <taxon>Propionibacteriales</taxon>
        <taxon>Nocardioidaceae</taxon>
        <taxon>Nocardioides</taxon>
    </lineage>
</organism>
<dbReference type="Pfam" id="PF13671">
    <property type="entry name" value="AAA_33"/>
    <property type="match status" value="1"/>
</dbReference>
<dbReference type="SUPFAM" id="SSF52540">
    <property type="entry name" value="P-loop containing nucleoside triphosphate hydrolases"/>
    <property type="match status" value="1"/>
</dbReference>
<proteinExistence type="predicted"/>
<evidence type="ECO:0000313" key="1">
    <source>
        <dbReference type="EMBL" id="MFC0223914.1"/>
    </source>
</evidence>
<name>A0ABV6E4J7_9ACTN</name>
<protein>
    <submittedName>
        <fullName evidence="1">AAA family ATPase</fullName>
    </submittedName>
</protein>
<dbReference type="InterPro" id="IPR027417">
    <property type="entry name" value="P-loop_NTPase"/>
</dbReference>